<evidence type="ECO:0000313" key="4">
    <source>
        <dbReference type="EMBL" id="RDH21396.1"/>
    </source>
</evidence>
<organism evidence="4 5">
    <name type="scientific">Aspergillus niger ATCC 13496</name>
    <dbReference type="NCBI Taxonomy" id="1353008"/>
    <lineage>
        <taxon>Eukaryota</taxon>
        <taxon>Fungi</taxon>
        <taxon>Dikarya</taxon>
        <taxon>Ascomycota</taxon>
        <taxon>Pezizomycotina</taxon>
        <taxon>Eurotiomycetes</taxon>
        <taxon>Eurotiomycetidae</taxon>
        <taxon>Eurotiales</taxon>
        <taxon>Aspergillaceae</taxon>
        <taxon>Aspergillus</taxon>
        <taxon>Aspergillus subgen. Circumdati</taxon>
    </lineage>
</organism>
<accession>A0A370C453</accession>
<feature type="transmembrane region" description="Helical" evidence="2">
    <location>
        <begin position="89"/>
        <end position="107"/>
    </location>
</feature>
<dbReference type="Proteomes" id="UP000253845">
    <property type="component" value="Unassembled WGS sequence"/>
</dbReference>
<feature type="coiled-coil region" evidence="1">
    <location>
        <begin position="448"/>
        <end position="475"/>
    </location>
</feature>
<feature type="chain" id="PRO_5016769232" evidence="3">
    <location>
        <begin position="24"/>
        <end position="906"/>
    </location>
</feature>
<protein>
    <submittedName>
        <fullName evidence="4">Uncharacterized protein</fullName>
    </submittedName>
</protein>
<reference evidence="4 5" key="1">
    <citation type="submission" date="2018-07" db="EMBL/GenBank/DDBJ databases">
        <title>Section-level genome sequencing of Aspergillus section Nigri to investigate inter- and intra-species variation.</title>
        <authorList>
            <consortium name="DOE Joint Genome Institute"/>
            <person name="Vesth T.C."/>
            <person name="Nybo J.L."/>
            <person name="Theobald S."/>
            <person name="Frisvad J.C."/>
            <person name="Larsen T.O."/>
            <person name="Nielsen K.F."/>
            <person name="Hoof J.B."/>
            <person name="Brandl J."/>
            <person name="Salamov A."/>
            <person name="Riley R."/>
            <person name="Gladden J.M."/>
            <person name="Phatale P."/>
            <person name="Nielsen M.T."/>
            <person name="Lyhne E.K."/>
            <person name="Kogle M.E."/>
            <person name="Strasser K."/>
            <person name="McDonnell E."/>
            <person name="Barry K."/>
            <person name="Clum A."/>
            <person name="Chen C."/>
            <person name="Nolan M."/>
            <person name="Sandor L."/>
            <person name="Kuo A."/>
            <person name="Lipzen A."/>
            <person name="Hainaut M."/>
            <person name="Drula E."/>
            <person name="Tsang A."/>
            <person name="Magnuson J.K."/>
            <person name="Henrissat B."/>
            <person name="Wiebenga A."/>
            <person name="Simmons B.A."/>
            <person name="Makela M.R."/>
            <person name="De vries R.P."/>
            <person name="Grigoriev I.V."/>
            <person name="Mortensen U.H."/>
            <person name="Baker S.E."/>
            <person name="Andersen M.R."/>
        </authorList>
    </citation>
    <scope>NUCLEOTIDE SEQUENCE [LARGE SCALE GENOMIC DNA]</scope>
    <source>
        <strain evidence="4 5">ATCC 13496</strain>
    </source>
</reference>
<feature type="coiled-coil region" evidence="1">
    <location>
        <begin position="675"/>
        <end position="797"/>
    </location>
</feature>
<feature type="coiled-coil region" evidence="1">
    <location>
        <begin position="832"/>
        <end position="890"/>
    </location>
</feature>
<feature type="coiled-coil region" evidence="1">
    <location>
        <begin position="554"/>
        <end position="581"/>
    </location>
</feature>
<evidence type="ECO:0000256" key="3">
    <source>
        <dbReference type="SAM" id="SignalP"/>
    </source>
</evidence>
<dbReference type="AlphaFoldDB" id="A0A370C453"/>
<keyword evidence="2" id="KW-1133">Transmembrane helix</keyword>
<dbReference type="VEuPathDB" id="FungiDB:M747DRAFT_314561"/>
<proteinExistence type="predicted"/>
<evidence type="ECO:0000256" key="2">
    <source>
        <dbReference type="SAM" id="Phobius"/>
    </source>
</evidence>
<dbReference type="PANTHER" id="PTHR45615:SF80">
    <property type="entry name" value="GRIP DOMAIN-CONTAINING PROTEIN"/>
    <property type="match status" value="1"/>
</dbReference>
<evidence type="ECO:0000256" key="1">
    <source>
        <dbReference type="SAM" id="Coils"/>
    </source>
</evidence>
<keyword evidence="2" id="KW-0812">Transmembrane</keyword>
<feature type="transmembrane region" description="Helical" evidence="2">
    <location>
        <begin position="61"/>
        <end position="82"/>
    </location>
</feature>
<feature type="coiled-coil region" evidence="1">
    <location>
        <begin position="313"/>
        <end position="411"/>
    </location>
</feature>
<keyword evidence="1" id="KW-0175">Coiled coil</keyword>
<feature type="signal peptide" evidence="3">
    <location>
        <begin position="1"/>
        <end position="23"/>
    </location>
</feature>
<gene>
    <name evidence="4" type="ORF">M747DRAFT_314561</name>
</gene>
<feature type="coiled-coil region" evidence="1">
    <location>
        <begin position="613"/>
        <end position="640"/>
    </location>
</feature>
<keyword evidence="3" id="KW-0732">Signal</keyword>
<feature type="transmembrane region" description="Helical" evidence="2">
    <location>
        <begin position="240"/>
        <end position="261"/>
    </location>
</feature>
<feature type="transmembrane region" description="Helical" evidence="2">
    <location>
        <begin position="140"/>
        <end position="157"/>
    </location>
</feature>
<sequence>MSSSSPPPLPFLLFLFLLQRTLPRSDSSYLPNPMMMSPSEQVVVYGRTLNPEYESLDMLDYTAGLDTVFAALILFFFVAVNWQTIASTISFGAKLLAAIFSPLEFLVSRFDAFKRWMATRQMERRVSDLCNWYFPSRRPIAMAFWVFATLVTINWTCQDLLAPSYHLLYGAVGGMGPTGWDHWEYCLNLDRGSPAGRWSNSRRLQGFHCVGVDIGVELFSVLEDHIPTFSVGDDIEHLRIFRFVGFFFTLASIIALAVIGITQSSLFKAIKMLCWTRIESKNGPEDEVQPQDTALLEQVKLLSAKIGTYEAMLEEVRGQLAAKTEQVNGMEERSDELRSKNQMLAARDEKAKAAQQEDLINKLRQELDRVNCLLIMANGRARAHYKSDSREQTLANRVAELEKQLAMKTEADANSRGIIESLQAELQVRTEEANAIASRLVTVEAQKLRAAEEEVLRKDTEIRQLQERLQVQEDQSYERAMELSAAEDQLTSQDVLIHDLQERIRAQEATPQVQATEHHAAEEQLSSQAVLIHDLQERIRAQEAAPQVQATEELHAAEKVLQMKVAEIQDLEGQLQFYQAQCQMQAAYLGEAEEQVNGLRAQLGEYHYVVEQLHLKEEELRILKGQHEKLEGEGREKQEELDYLSVQYDSLFEDHVDLQTRLEGDEAAQENLGLRVEVNAVKAFAEEKVREAEERMMEAEAVANALRQADRGLRETMQGLKKAYDDEVERYDDEVEKERAAANEARKQVKGLAEELKEMSQQVGIALRDAQRFQEQKEGTEAEMDKLEGVNDVLEHRLKYWERSESSQEIPKRRTGDLGSLATALDSSRVEISRQQTEINRLHALLRQAQTESAASAPSAPSDQALQDSVNRLRQALEAEKRQRTEEQVRWGRRVRPIIFESASLV</sequence>
<dbReference type="PANTHER" id="PTHR45615">
    <property type="entry name" value="MYOSIN HEAVY CHAIN, NON-MUSCLE"/>
    <property type="match status" value="1"/>
</dbReference>
<evidence type="ECO:0000313" key="5">
    <source>
        <dbReference type="Proteomes" id="UP000253845"/>
    </source>
</evidence>
<keyword evidence="2" id="KW-0472">Membrane</keyword>
<dbReference type="EMBL" id="KZ851911">
    <property type="protein sequence ID" value="RDH21396.1"/>
    <property type="molecule type" value="Genomic_DNA"/>
</dbReference>
<name>A0A370C453_ASPNG</name>